<dbReference type="Proteomes" id="UP000827724">
    <property type="component" value="Unassembled WGS sequence"/>
</dbReference>
<keyword evidence="2" id="KW-1185">Reference proteome</keyword>
<comment type="caution">
    <text evidence="1">The sequence shown here is derived from an EMBL/GenBank/DDBJ whole genome shotgun (WGS) entry which is preliminary data.</text>
</comment>
<sequence length="84" mass="8764">MARSSPRPLDDVGPRQVAGVSRRALLREVVVGKFKVVVSAWQGLVAGGLGYLGMAAVAEIGDKDGITKDGAMRVESWDSLKGGP</sequence>
<organism evidence="1 2">
    <name type="scientific">Trichoderma cornu-damae</name>
    <dbReference type="NCBI Taxonomy" id="654480"/>
    <lineage>
        <taxon>Eukaryota</taxon>
        <taxon>Fungi</taxon>
        <taxon>Dikarya</taxon>
        <taxon>Ascomycota</taxon>
        <taxon>Pezizomycotina</taxon>
        <taxon>Sordariomycetes</taxon>
        <taxon>Hypocreomycetidae</taxon>
        <taxon>Hypocreales</taxon>
        <taxon>Hypocreaceae</taxon>
        <taxon>Trichoderma</taxon>
    </lineage>
</organism>
<accession>A0A9P8QEF4</accession>
<gene>
    <name evidence="1" type="ORF">Trco_007537</name>
</gene>
<evidence type="ECO:0000313" key="2">
    <source>
        <dbReference type="Proteomes" id="UP000827724"/>
    </source>
</evidence>
<protein>
    <submittedName>
        <fullName evidence="1">Uncharacterized protein</fullName>
    </submittedName>
</protein>
<reference evidence="1" key="1">
    <citation type="submission" date="2021-08" db="EMBL/GenBank/DDBJ databases">
        <title>Chromosome-Level Trichoderma cornu-damae using Hi-C Data.</title>
        <authorList>
            <person name="Kim C.S."/>
        </authorList>
    </citation>
    <scope>NUCLEOTIDE SEQUENCE</scope>
    <source>
        <strain evidence="1">KA19-0412C</strain>
    </source>
</reference>
<evidence type="ECO:0000313" key="1">
    <source>
        <dbReference type="EMBL" id="KAH6604091.1"/>
    </source>
</evidence>
<name>A0A9P8QEF4_9HYPO</name>
<dbReference type="AlphaFoldDB" id="A0A9P8QEF4"/>
<proteinExistence type="predicted"/>
<dbReference type="EMBL" id="JAIWOZ010000006">
    <property type="protein sequence ID" value="KAH6604091.1"/>
    <property type="molecule type" value="Genomic_DNA"/>
</dbReference>